<dbReference type="PANTHER" id="PTHR43790">
    <property type="entry name" value="CARBOHYDRATE TRANSPORT ATP-BINDING PROTEIN MG119-RELATED"/>
    <property type="match status" value="1"/>
</dbReference>
<keyword evidence="9" id="KW-1278">Translocase</keyword>
<protein>
    <submittedName>
        <fullName evidence="12">Sugar ABC transporter ATP-binding protein</fullName>
    </submittedName>
</protein>
<dbReference type="FunFam" id="3.40.50.300:FF:000127">
    <property type="entry name" value="Ribose import ATP-binding protein RbsA"/>
    <property type="match status" value="1"/>
</dbReference>
<dbReference type="CDD" id="cd03215">
    <property type="entry name" value="ABC_Carb_Monos_II"/>
    <property type="match status" value="1"/>
</dbReference>
<keyword evidence="5" id="KW-0762">Sugar transport</keyword>
<dbReference type="GO" id="GO:0005886">
    <property type="term" value="C:plasma membrane"/>
    <property type="evidence" value="ECO:0007669"/>
    <property type="project" value="UniProtKB-SubCell"/>
</dbReference>
<sequence length="530" mass="56278">MTSTPILQMTGISKSFGATRALSDMHLTIRPGEIHALMGENGAGKSTLMKVLSGVHAPDDGQILLDGKPVSLRDPGASRAAGINLIYQELAVAPNISVAANVFMGSELRTRWGLIDHAAMRARTDAVLRQLGASFRASDRAGRLSIAEQQQVEIARALVHRSRIVIMDEPTAALSERETEHLFGVVKRLRDEGLAIIYISHRMAEVYALADRVTVLRDGSFVGELAREEIDSERIVQMMVGRSLGEFYQHTRMAPERAAALPVVLQVQDLAGGKVRPASFAVRAGEVLGFAGLVGAGRTELARLLFGADARSGGHVLLDGQVVQIDEPRAAMRAGIAYVPEDRKGQGLFLQMAVGANATMNVAGRHSTLGLVRSGALDGVARDAIRRLNVKVAHPGVAVGKLSGGNQQKVLLARWLEIAPKVLILDEPTRGVDIYAKSEIYQLVHKLAEQGVAVVVISSELPEVIGICDRVLVMREGSITGELAGAAITQEAIMHLATDAGGMHGAHGQAAPACGMAHSGLPSSPSSHSF</sequence>
<dbReference type="Pfam" id="PF00005">
    <property type="entry name" value="ABC_tran"/>
    <property type="match status" value="2"/>
</dbReference>
<evidence type="ECO:0000256" key="1">
    <source>
        <dbReference type="ARBA" id="ARBA00004202"/>
    </source>
</evidence>
<dbReference type="InterPro" id="IPR017871">
    <property type="entry name" value="ABC_transporter-like_CS"/>
</dbReference>
<evidence type="ECO:0000256" key="6">
    <source>
        <dbReference type="ARBA" id="ARBA00022737"/>
    </source>
</evidence>
<dbReference type="InterPro" id="IPR003593">
    <property type="entry name" value="AAA+_ATPase"/>
</dbReference>
<name>A0AAE4G512_9BURK</name>
<dbReference type="CDD" id="cd03216">
    <property type="entry name" value="ABC_Carb_Monos_I"/>
    <property type="match status" value="1"/>
</dbReference>
<reference evidence="12" key="1">
    <citation type="submission" date="2023-02" db="EMBL/GenBank/DDBJ databases">
        <title>Description of Herbaspirillum huttiense subsp. nephrolepsisexaltata and Herbaspirillum huttiense subsp. lycopersicon.</title>
        <authorList>
            <person name="Poudel M."/>
            <person name="Sharma A."/>
            <person name="Goss E."/>
            <person name="Tapia J.H."/>
            <person name="Harmon C.M."/>
            <person name="Jones J.B."/>
        </authorList>
    </citation>
    <scope>NUCLEOTIDE SEQUENCE</scope>
    <source>
        <strain evidence="12">NC40101</strain>
    </source>
</reference>
<keyword evidence="6" id="KW-0677">Repeat</keyword>
<dbReference type="SMART" id="SM00382">
    <property type="entry name" value="AAA"/>
    <property type="match status" value="2"/>
</dbReference>
<dbReference type="SUPFAM" id="SSF52540">
    <property type="entry name" value="P-loop containing nucleoside triphosphate hydrolases"/>
    <property type="match status" value="2"/>
</dbReference>
<dbReference type="PROSITE" id="PS00211">
    <property type="entry name" value="ABC_TRANSPORTER_1"/>
    <property type="match status" value="1"/>
</dbReference>
<keyword evidence="2" id="KW-0813">Transport</keyword>
<dbReference type="GO" id="GO:0005524">
    <property type="term" value="F:ATP binding"/>
    <property type="evidence" value="ECO:0007669"/>
    <property type="project" value="UniProtKB-KW"/>
</dbReference>
<keyword evidence="4" id="KW-0997">Cell inner membrane</keyword>
<keyword evidence="7" id="KW-0547">Nucleotide-binding</keyword>
<comment type="subcellular location">
    <subcellularLocation>
        <location evidence="1">Cell membrane</location>
        <topology evidence="1">Peripheral membrane protein</topology>
    </subcellularLocation>
</comment>
<keyword evidence="10" id="KW-0472">Membrane</keyword>
<gene>
    <name evidence="12" type="ORF">RJN63_01285</name>
</gene>
<dbReference type="Gene3D" id="3.40.50.300">
    <property type="entry name" value="P-loop containing nucleotide triphosphate hydrolases"/>
    <property type="match status" value="2"/>
</dbReference>
<dbReference type="InterPro" id="IPR027417">
    <property type="entry name" value="P-loop_NTPase"/>
</dbReference>
<accession>A0AAE4G512</accession>
<evidence type="ECO:0000256" key="5">
    <source>
        <dbReference type="ARBA" id="ARBA00022597"/>
    </source>
</evidence>
<evidence type="ECO:0000256" key="10">
    <source>
        <dbReference type="ARBA" id="ARBA00023136"/>
    </source>
</evidence>
<evidence type="ECO:0000256" key="3">
    <source>
        <dbReference type="ARBA" id="ARBA00022475"/>
    </source>
</evidence>
<dbReference type="AlphaFoldDB" id="A0AAE4G512"/>
<evidence type="ECO:0000256" key="4">
    <source>
        <dbReference type="ARBA" id="ARBA00022519"/>
    </source>
</evidence>
<dbReference type="PROSITE" id="PS50893">
    <property type="entry name" value="ABC_TRANSPORTER_2"/>
    <property type="match status" value="2"/>
</dbReference>
<proteinExistence type="predicted"/>
<evidence type="ECO:0000259" key="11">
    <source>
        <dbReference type="PROSITE" id="PS50893"/>
    </source>
</evidence>
<dbReference type="PANTHER" id="PTHR43790:SF3">
    <property type="entry name" value="D-ALLOSE IMPORT ATP-BINDING PROTEIN ALSA-RELATED"/>
    <property type="match status" value="1"/>
</dbReference>
<dbReference type="InterPro" id="IPR050107">
    <property type="entry name" value="ABC_carbohydrate_import_ATPase"/>
</dbReference>
<keyword evidence="3" id="KW-1003">Cell membrane</keyword>
<evidence type="ECO:0000313" key="12">
    <source>
        <dbReference type="EMBL" id="MDT0335443.1"/>
    </source>
</evidence>
<evidence type="ECO:0000256" key="9">
    <source>
        <dbReference type="ARBA" id="ARBA00022967"/>
    </source>
</evidence>
<feature type="domain" description="ABC transporter" evidence="11">
    <location>
        <begin position="7"/>
        <end position="243"/>
    </location>
</feature>
<comment type="caution">
    <text evidence="12">The sequence shown here is derived from an EMBL/GenBank/DDBJ whole genome shotgun (WGS) entry which is preliminary data.</text>
</comment>
<evidence type="ECO:0000256" key="8">
    <source>
        <dbReference type="ARBA" id="ARBA00022840"/>
    </source>
</evidence>
<evidence type="ECO:0000256" key="2">
    <source>
        <dbReference type="ARBA" id="ARBA00022448"/>
    </source>
</evidence>
<dbReference type="InterPro" id="IPR003439">
    <property type="entry name" value="ABC_transporter-like_ATP-bd"/>
</dbReference>
<evidence type="ECO:0000256" key="7">
    <source>
        <dbReference type="ARBA" id="ARBA00022741"/>
    </source>
</evidence>
<dbReference type="GO" id="GO:0016887">
    <property type="term" value="F:ATP hydrolysis activity"/>
    <property type="evidence" value="ECO:0007669"/>
    <property type="project" value="InterPro"/>
</dbReference>
<dbReference type="RefSeq" id="WP_310838098.1">
    <property type="nucleotide sequence ID" value="NZ_JAVLSM010000011.1"/>
</dbReference>
<keyword evidence="8 12" id="KW-0067">ATP-binding</keyword>
<dbReference type="EMBL" id="JAVRAA010000001">
    <property type="protein sequence ID" value="MDT0335443.1"/>
    <property type="molecule type" value="Genomic_DNA"/>
</dbReference>
<feature type="domain" description="ABC transporter" evidence="11">
    <location>
        <begin position="259"/>
        <end position="501"/>
    </location>
</feature>
<organism evidence="12">
    <name type="scientific">Herbaspirillum huttiense subsp. nephrolepidis</name>
    <dbReference type="NCBI Taxonomy" id="3075126"/>
    <lineage>
        <taxon>Bacteria</taxon>
        <taxon>Pseudomonadati</taxon>
        <taxon>Pseudomonadota</taxon>
        <taxon>Betaproteobacteria</taxon>
        <taxon>Burkholderiales</taxon>
        <taxon>Oxalobacteraceae</taxon>
        <taxon>Herbaspirillum</taxon>
    </lineage>
</organism>